<feature type="domain" description="Ig-like" evidence="4">
    <location>
        <begin position="26"/>
        <end position="132"/>
    </location>
</feature>
<dbReference type="InterPro" id="IPR036179">
    <property type="entry name" value="Ig-like_dom_sf"/>
</dbReference>
<dbReference type="PROSITE" id="PS50835">
    <property type="entry name" value="IG_LIKE"/>
    <property type="match status" value="1"/>
</dbReference>
<dbReference type="Gene3D" id="2.60.40.10">
    <property type="entry name" value="Immunoglobulins"/>
    <property type="match status" value="1"/>
</dbReference>
<dbReference type="Proteomes" id="UP000824540">
    <property type="component" value="Unassembled WGS sequence"/>
</dbReference>
<feature type="chain" id="PRO_5035791058" description="Ig-like domain-containing protein" evidence="3">
    <location>
        <begin position="30"/>
        <end position="318"/>
    </location>
</feature>
<dbReference type="AlphaFoldDB" id="A0A8T2NHJ4"/>
<organism evidence="5 6">
    <name type="scientific">Albula glossodonta</name>
    <name type="common">roundjaw bonefish</name>
    <dbReference type="NCBI Taxonomy" id="121402"/>
    <lineage>
        <taxon>Eukaryota</taxon>
        <taxon>Metazoa</taxon>
        <taxon>Chordata</taxon>
        <taxon>Craniata</taxon>
        <taxon>Vertebrata</taxon>
        <taxon>Euteleostomi</taxon>
        <taxon>Actinopterygii</taxon>
        <taxon>Neopterygii</taxon>
        <taxon>Teleostei</taxon>
        <taxon>Albuliformes</taxon>
        <taxon>Albulidae</taxon>
        <taxon>Albula</taxon>
    </lineage>
</organism>
<evidence type="ECO:0000313" key="6">
    <source>
        <dbReference type="Proteomes" id="UP000824540"/>
    </source>
</evidence>
<comment type="caution">
    <text evidence="5">The sequence shown here is derived from an EMBL/GenBank/DDBJ whole genome shotgun (WGS) entry which is preliminary data.</text>
</comment>
<name>A0A8T2NHJ4_9TELE</name>
<dbReference type="SMART" id="SM00409">
    <property type="entry name" value="IG"/>
    <property type="match status" value="1"/>
</dbReference>
<dbReference type="EMBL" id="JAFBMS010000094">
    <property type="protein sequence ID" value="KAG9337142.1"/>
    <property type="molecule type" value="Genomic_DNA"/>
</dbReference>
<evidence type="ECO:0000259" key="4">
    <source>
        <dbReference type="PROSITE" id="PS50835"/>
    </source>
</evidence>
<dbReference type="OrthoDB" id="10043043at2759"/>
<evidence type="ECO:0000256" key="3">
    <source>
        <dbReference type="SAM" id="SignalP"/>
    </source>
</evidence>
<evidence type="ECO:0000256" key="1">
    <source>
        <dbReference type="ARBA" id="ARBA00023157"/>
    </source>
</evidence>
<sequence length="318" mass="34668">MAVVYLSSRVSGFLLCLVLWAAPPRPAVAIATGSWMKVSQDPATVTAMRGQNATLPCHFLKEAADSYGVEWYRSRTLDGQGQSERTKLVFPGEPPRFSYAVDEASLSIAPVGLEDLGVYYCVVKSPGQRDVEGNGTELQVLAPPSAPQIFLQAPSELWPREWNVFCVTEGFYPKQVRLTFSKNGGEADPQNCTLGLEHEGTPDSAPIGWLPISLVMEAKPHPVQHCIHMMDSSGWGHYLVSVMPLHLGPAGILSYNCTVHDHPGLHAALSTSLNWEPPSNQMIRYLNVTKIWILSGVTLAFTAAALKSFCEKGGPRHS</sequence>
<dbReference type="InterPro" id="IPR013106">
    <property type="entry name" value="Ig_V-set"/>
</dbReference>
<dbReference type="InterPro" id="IPR003599">
    <property type="entry name" value="Ig_sub"/>
</dbReference>
<dbReference type="CDD" id="cd00099">
    <property type="entry name" value="IgV"/>
    <property type="match status" value="1"/>
</dbReference>
<reference evidence="5" key="1">
    <citation type="thesis" date="2021" institute="BYU ScholarsArchive" country="Provo, UT, USA">
        <title>Applications of and Algorithms for Genome Assembly and Genomic Analyses with an Emphasis on Marine Teleosts.</title>
        <authorList>
            <person name="Pickett B.D."/>
        </authorList>
    </citation>
    <scope>NUCLEOTIDE SEQUENCE</scope>
    <source>
        <strain evidence="5">HI-2016</strain>
    </source>
</reference>
<keyword evidence="2" id="KW-0325">Glycoprotein</keyword>
<protein>
    <recommendedName>
        <fullName evidence="4">Ig-like domain-containing protein</fullName>
    </recommendedName>
</protein>
<dbReference type="InterPro" id="IPR051755">
    <property type="entry name" value="Ig-like_CS_Receptor"/>
</dbReference>
<evidence type="ECO:0000256" key="2">
    <source>
        <dbReference type="ARBA" id="ARBA00023180"/>
    </source>
</evidence>
<proteinExistence type="predicted"/>
<keyword evidence="3" id="KW-0732">Signal</keyword>
<dbReference type="InterPro" id="IPR007110">
    <property type="entry name" value="Ig-like_dom"/>
</dbReference>
<evidence type="ECO:0000313" key="5">
    <source>
        <dbReference type="EMBL" id="KAG9337142.1"/>
    </source>
</evidence>
<keyword evidence="1" id="KW-1015">Disulfide bond</keyword>
<dbReference type="SUPFAM" id="SSF48726">
    <property type="entry name" value="Immunoglobulin"/>
    <property type="match status" value="2"/>
</dbReference>
<dbReference type="Pfam" id="PF07686">
    <property type="entry name" value="V-set"/>
    <property type="match status" value="1"/>
</dbReference>
<dbReference type="PANTHER" id="PTHR19971">
    <property type="entry name" value="SIGNAL-REGULATORY PROTEIN BETA"/>
    <property type="match status" value="1"/>
</dbReference>
<dbReference type="InterPro" id="IPR013783">
    <property type="entry name" value="Ig-like_fold"/>
</dbReference>
<accession>A0A8T2NHJ4</accession>
<keyword evidence="6" id="KW-1185">Reference proteome</keyword>
<feature type="signal peptide" evidence="3">
    <location>
        <begin position="1"/>
        <end position="29"/>
    </location>
</feature>
<gene>
    <name evidence="5" type="ORF">JZ751_029733</name>
</gene>